<reference evidence="1" key="1">
    <citation type="submission" date="2023-03" db="EMBL/GenBank/DDBJ databases">
        <title>Massive genome expansion in bonnet fungi (Mycena s.s.) driven by repeated elements and novel gene families across ecological guilds.</title>
        <authorList>
            <consortium name="Lawrence Berkeley National Laboratory"/>
            <person name="Harder C.B."/>
            <person name="Miyauchi S."/>
            <person name="Viragh M."/>
            <person name="Kuo A."/>
            <person name="Thoen E."/>
            <person name="Andreopoulos B."/>
            <person name="Lu D."/>
            <person name="Skrede I."/>
            <person name="Drula E."/>
            <person name="Henrissat B."/>
            <person name="Morin E."/>
            <person name="Kohler A."/>
            <person name="Barry K."/>
            <person name="LaButti K."/>
            <person name="Morin E."/>
            <person name="Salamov A."/>
            <person name="Lipzen A."/>
            <person name="Mereny Z."/>
            <person name="Hegedus B."/>
            <person name="Baldrian P."/>
            <person name="Stursova M."/>
            <person name="Weitz H."/>
            <person name="Taylor A."/>
            <person name="Grigoriev I.V."/>
            <person name="Nagy L.G."/>
            <person name="Martin F."/>
            <person name="Kauserud H."/>
        </authorList>
    </citation>
    <scope>NUCLEOTIDE SEQUENCE</scope>
    <source>
        <strain evidence="1">CBHHK173m</strain>
    </source>
</reference>
<comment type="caution">
    <text evidence="1">The sequence shown here is derived from an EMBL/GenBank/DDBJ whole genome shotgun (WGS) entry which is preliminary data.</text>
</comment>
<protein>
    <recommendedName>
        <fullName evidence="3">F-box domain-containing protein</fullName>
    </recommendedName>
</protein>
<sequence length="431" mass="48362">MPPTPRLSILDFPPEITAAIFVHCVADRPFFGPTKLPWLSQHEAPLLLGRICRQWRDVALSTPELWNSIEVECPYFVEDIVPALDRWLLRSGNSPLTIDLQYRVHPDTSSDGILRLLKRHAHQLQTVTLHIPVEDVDNFERVVGPFPALRKLALFSLRLSASFELEHKISAFSIAPELRDVHFKSGFSPANITMPWSQLTTFRADTIPTSQFLRVLAQAPNLVSCQHTIYHATNIVVPVPPLLRLRKLAILGIVPSTDLLAQLTTPALVRLEVNSLELDRWAAFITRSGCALEHLAVDTTDWTAAMYTDALTIVPSVTELLGRRAGPSFYILFGLLNDSPHFLPNLKRFSEDCEYCSIARWPALRDGVTACEMLLAMLESRRRSVQNARLERFDLVTTAGLVGSAEHLRRLNALVDDGMTIDVEGSKSWGR</sequence>
<evidence type="ECO:0000313" key="1">
    <source>
        <dbReference type="EMBL" id="KAJ7076025.1"/>
    </source>
</evidence>
<evidence type="ECO:0008006" key="3">
    <source>
        <dbReference type="Google" id="ProtNLM"/>
    </source>
</evidence>
<name>A0AAD6TVH3_9AGAR</name>
<proteinExistence type="predicted"/>
<keyword evidence="2" id="KW-1185">Reference proteome</keyword>
<dbReference type="EMBL" id="JARJCN010000086">
    <property type="protein sequence ID" value="KAJ7076025.1"/>
    <property type="molecule type" value="Genomic_DNA"/>
</dbReference>
<gene>
    <name evidence="1" type="ORF">B0H15DRAFT_608560</name>
</gene>
<dbReference type="AlphaFoldDB" id="A0AAD6TVH3"/>
<organism evidence="1 2">
    <name type="scientific">Mycena belliarum</name>
    <dbReference type="NCBI Taxonomy" id="1033014"/>
    <lineage>
        <taxon>Eukaryota</taxon>
        <taxon>Fungi</taxon>
        <taxon>Dikarya</taxon>
        <taxon>Basidiomycota</taxon>
        <taxon>Agaricomycotina</taxon>
        <taxon>Agaricomycetes</taxon>
        <taxon>Agaricomycetidae</taxon>
        <taxon>Agaricales</taxon>
        <taxon>Marasmiineae</taxon>
        <taxon>Mycenaceae</taxon>
        <taxon>Mycena</taxon>
    </lineage>
</organism>
<accession>A0AAD6TVH3</accession>
<evidence type="ECO:0000313" key="2">
    <source>
        <dbReference type="Proteomes" id="UP001222325"/>
    </source>
</evidence>
<dbReference type="Proteomes" id="UP001222325">
    <property type="component" value="Unassembled WGS sequence"/>
</dbReference>